<comment type="caution">
    <text evidence="1">The sequence shown here is derived from an EMBL/GenBank/DDBJ whole genome shotgun (WGS) entry which is preliminary data.</text>
</comment>
<evidence type="ECO:0000313" key="2">
    <source>
        <dbReference type="Proteomes" id="UP001595907"/>
    </source>
</evidence>
<sequence>MSKIKILAVGTHAEILEVVVRLINQNEQWQGMGAADTTQAITMLQQHTFNLVLLCNGLSSADESIVKNAATSLQQHIKVLQHWGGGSGLLYSEIQMALQ</sequence>
<organism evidence="1 2">
    <name type="scientific">Ferruginibacter yonginensis</name>
    <dbReference type="NCBI Taxonomy" id="1310416"/>
    <lineage>
        <taxon>Bacteria</taxon>
        <taxon>Pseudomonadati</taxon>
        <taxon>Bacteroidota</taxon>
        <taxon>Chitinophagia</taxon>
        <taxon>Chitinophagales</taxon>
        <taxon>Chitinophagaceae</taxon>
        <taxon>Ferruginibacter</taxon>
    </lineage>
</organism>
<keyword evidence="2" id="KW-1185">Reference proteome</keyword>
<protein>
    <submittedName>
        <fullName evidence="1">Uncharacterized protein</fullName>
    </submittedName>
</protein>
<name>A0ABV8QWF4_9BACT</name>
<dbReference type="EMBL" id="JBHSCZ010000002">
    <property type="protein sequence ID" value="MFC4263279.1"/>
    <property type="molecule type" value="Genomic_DNA"/>
</dbReference>
<dbReference type="InterPro" id="IPR011006">
    <property type="entry name" value="CheY-like_superfamily"/>
</dbReference>
<gene>
    <name evidence="1" type="ORF">ACFOWM_10345</name>
</gene>
<accession>A0ABV8QWF4</accession>
<proteinExistence type="predicted"/>
<reference evidence="2" key="1">
    <citation type="journal article" date="2019" name="Int. J. Syst. Evol. Microbiol.">
        <title>The Global Catalogue of Microorganisms (GCM) 10K type strain sequencing project: providing services to taxonomists for standard genome sequencing and annotation.</title>
        <authorList>
            <consortium name="The Broad Institute Genomics Platform"/>
            <consortium name="The Broad Institute Genome Sequencing Center for Infectious Disease"/>
            <person name="Wu L."/>
            <person name="Ma J."/>
        </authorList>
    </citation>
    <scope>NUCLEOTIDE SEQUENCE [LARGE SCALE GENOMIC DNA]</scope>
    <source>
        <strain evidence="2">CECT 8289</strain>
    </source>
</reference>
<dbReference type="Proteomes" id="UP001595907">
    <property type="component" value="Unassembled WGS sequence"/>
</dbReference>
<dbReference type="SUPFAM" id="SSF52172">
    <property type="entry name" value="CheY-like"/>
    <property type="match status" value="1"/>
</dbReference>
<evidence type="ECO:0000313" key="1">
    <source>
        <dbReference type="EMBL" id="MFC4263279.1"/>
    </source>
</evidence>
<dbReference type="RefSeq" id="WP_379709632.1">
    <property type="nucleotide sequence ID" value="NZ_JBHSCZ010000002.1"/>
</dbReference>